<dbReference type="EMBL" id="MU853813">
    <property type="protein sequence ID" value="KAK3939342.1"/>
    <property type="molecule type" value="Genomic_DNA"/>
</dbReference>
<evidence type="ECO:0000313" key="2">
    <source>
        <dbReference type="Proteomes" id="UP001303473"/>
    </source>
</evidence>
<dbReference type="AlphaFoldDB" id="A0AAN6N8M2"/>
<feature type="non-terminal residue" evidence="1">
    <location>
        <position position="1"/>
    </location>
</feature>
<feature type="non-terminal residue" evidence="1">
    <location>
        <position position="57"/>
    </location>
</feature>
<sequence>SQLRKPIYSPVKLTSPNSGTASLPDGLWGFVVAILIWDTPNNVYDLSAVAMSGPAIV</sequence>
<proteinExistence type="predicted"/>
<protein>
    <submittedName>
        <fullName evidence="1">Uncharacterized protein</fullName>
    </submittedName>
</protein>
<evidence type="ECO:0000313" key="1">
    <source>
        <dbReference type="EMBL" id="KAK3939342.1"/>
    </source>
</evidence>
<comment type="caution">
    <text evidence="1">The sequence shown here is derived from an EMBL/GenBank/DDBJ whole genome shotgun (WGS) entry which is preliminary data.</text>
</comment>
<accession>A0AAN6N8M2</accession>
<keyword evidence="2" id="KW-1185">Reference proteome</keyword>
<gene>
    <name evidence="1" type="ORF">QBC46DRAFT_222513</name>
</gene>
<dbReference type="Proteomes" id="UP001303473">
    <property type="component" value="Unassembled WGS sequence"/>
</dbReference>
<name>A0AAN6N8M2_9PEZI</name>
<organism evidence="1 2">
    <name type="scientific">Diplogelasinospora grovesii</name>
    <dbReference type="NCBI Taxonomy" id="303347"/>
    <lineage>
        <taxon>Eukaryota</taxon>
        <taxon>Fungi</taxon>
        <taxon>Dikarya</taxon>
        <taxon>Ascomycota</taxon>
        <taxon>Pezizomycotina</taxon>
        <taxon>Sordariomycetes</taxon>
        <taxon>Sordariomycetidae</taxon>
        <taxon>Sordariales</taxon>
        <taxon>Diplogelasinosporaceae</taxon>
        <taxon>Diplogelasinospora</taxon>
    </lineage>
</organism>
<reference evidence="2" key="1">
    <citation type="journal article" date="2023" name="Mol. Phylogenet. Evol.">
        <title>Genome-scale phylogeny and comparative genomics of the fungal order Sordariales.</title>
        <authorList>
            <person name="Hensen N."/>
            <person name="Bonometti L."/>
            <person name="Westerberg I."/>
            <person name="Brannstrom I.O."/>
            <person name="Guillou S."/>
            <person name="Cros-Aarteil S."/>
            <person name="Calhoun S."/>
            <person name="Haridas S."/>
            <person name="Kuo A."/>
            <person name="Mondo S."/>
            <person name="Pangilinan J."/>
            <person name="Riley R."/>
            <person name="LaButti K."/>
            <person name="Andreopoulos B."/>
            <person name="Lipzen A."/>
            <person name="Chen C."/>
            <person name="Yan M."/>
            <person name="Daum C."/>
            <person name="Ng V."/>
            <person name="Clum A."/>
            <person name="Steindorff A."/>
            <person name="Ohm R.A."/>
            <person name="Martin F."/>
            <person name="Silar P."/>
            <person name="Natvig D.O."/>
            <person name="Lalanne C."/>
            <person name="Gautier V."/>
            <person name="Ament-Velasquez S.L."/>
            <person name="Kruys A."/>
            <person name="Hutchinson M.I."/>
            <person name="Powell A.J."/>
            <person name="Barry K."/>
            <person name="Miller A.N."/>
            <person name="Grigoriev I.V."/>
            <person name="Debuchy R."/>
            <person name="Gladieux P."/>
            <person name="Hiltunen Thoren M."/>
            <person name="Johannesson H."/>
        </authorList>
    </citation>
    <scope>NUCLEOTIDE SEQUENCE [LARGE SCALE GENOMIC DNA]</scope>
    <source>
        <strain evidence="2">CBS 340.73</strain>
    </source>
</reference>